<accession>A0A1A9GPJ1</accession>
<dbReference type="EMBL" id="CP015079">
    <property type="protein sequence ID" value="ANH39580.1"/>
    <property type="molecule type" value="Genomic_DNA"/>
</dbReference>
<evidence type="ECO:0000313" key="2">
    <source>
        <dbReference type="EMBL" id="ANH39580.1"/>
    </source>
</evidence>
<dbReference type="SUPFAM" id="SSF110296">
    <property type="entry name" value="Oligoxyloglucan reducing end-specific cellobiohydrolase"/>
    <property type="match status" value="1"/>
</dbReference>
<dbReference type="Proteomes" id="UP000077868">
    <property type="component" value="Chromosome"/>
</dbReference>
<name>A0A1A9GPJ1_9ACTN</name>
<proteinExistence type="predicted"/>
<dbReference type="PATRIC" id="fig|1300347.3.peg.3174"/>
<dbReference type="STRING" id="1300347.I601_3173"/>
<feature type="chain" id="PRO_5038531282" description="BNR/Asp-box repeat protein" evidence="1">
    <location>
        <begin position="24"/>
        <end position="290"/>
    </location>
</feature>
<dbReference type="OrthoDB" id="9764804at2"/>
<gene>
    <name evidence="2" type="ORF">I601_3173</name>
</gene>
<dbReference type="InterPro" id="IPR054817">
    <property type="entry name" value="Glycosyl_F510_1955-like"/>
</dbReference>
<organism evidence="2 3">
    <name type="scientific">Nocardioides dokdonensis FR1436</name>
    <dbReference type="NCBI Taxonomy" id="1300347"/>
    <lineage>
        <taxon>Bacteria</taxon>
        <taxon>Bacillati</taxon>
        <taxon>Actinomycetota</taxon>
        <taxon>Actinomycetes</taxon>
        <taxon>Propionibacteriales</taxon>
        <taxon>Nocardioidaceae</taxon>
        <taxon>Nocardioides</taxon>
    </lineage>
</organism>
<dbReference type="PROSITE" id="PS51257">
    <property type="entry name" value="PROKAR_LIPOPROTEIN"/>
    <property type="match status" value="1"/>
</dbReference>
<keyword evidence="3" id="KW-1185">Reference proteome</keyword>
<dbReference type="CDD" id="cd15482">
    <property type="entry name" value="Sialidase_non-viral"/>
    <property type="match status" value="1"/>
</dbReference>
<dbReference type="AlphaFoldDB" id="A0A1A9GPJ1"/>
<dbReference type="Gene3D" id="2.130.10.10">
    <property type="entry name" value="YVTN repeat-like/Quinoprotein amine dehydrogenase"/>
    <property type="match status" value="1"/>
</dbReference>
<sequence>MCATRKSLSLSSGLPLVVGLSTAAALLAACSSSENPTASNAAAAGEEFGHIHSLDVNPADDTLYVASHHGVFALGADGFERVGEGRFDAMSFTIADADRFLMSGHPEPGAGGPAHFGLSESTDTGRTWRSLSLEGEADFHALEAAGDRVYGVDSQSGRLMITEDGRRWRDLGQLPAADVAAHPGNPDLVLLTDGSGSLVRLQVSGSPELVESAPRLVLLDWDSEDLLVGAGPEGSVYRSDDGGDSWREVGSLPDVPHALTATESRWYAATEGGVLVSTDGGATWSEVGAG</sequence>
<keyword evidence="1" id="KW-0732">Signal</keyword>
<reference evidence="2 3" key="1">
    <citation type="submission" date="2016-03" db="EMBL/GenBank/DDBJ databases">
        <title>Complete genome sequence of a soil Actinobacterium, Nocardioides dokdonensis FR1436.</title>
        <authorList>
            <person name="Kwon S.-K."/>
            <person name="Kim K."/>
            <person name="Kim J.F."/>
        </authorList>
    </citation>
    <scope>NUCLEOTIDE SEQUENCE [LARGE SCALE GENOMIC DNA]</scope>
    <source>
        <strain evidence="2 3">FR1436</strain>
    </source>
</reference>
<dbReference type="NCBIfam" id="NF045728">
    <property type="entry name" value="glycosyl_F510_1955"/>
    <property type="match status" value="1"/>
</dbReference>
<evidence type="ECO:0000313" key="3">
    <source>
        <dbReference type="Proteomes" id="UP000077868"/>
    </source>
</evidence>
<feature type="signal peptide" evidence="1">
    <location>
        <begin position="1"/>
        <end position="23"/>
    </location>
</feature>
<evidence type="ECO:0000256" key="1">
    <source>
        <dbReference type="SAM" id="SignalP"/>
    </source>
</evidence>
<dbReference type="InterPro" id="IPR015943">
    <property type="entry name" value="WD40/YVTN_repeat-like_dom_sf"/>
</dbReference>
<evidence type="ECO:0008006" key="4">
    <source>
        <dbReference type="Google" id="ProtNLM"/>
    </source>
</evidence>
<dbReference type="KEGG" id="ndk:I601_3173"/>
<protein>
    <recommendedName>
        <fullName evidence="4">BNR/Asp-box repeat protein</fullName>
    </recommendedName>
</protein>
<dbReference type="RefSeq" id="WP_068111736.1">
    <property type="nucleotide sequence ID" value="NZ_CP015079.1"/>
</dbReference>